<name>A0A1F8C4V3_9BACT</name>
<protein>
    <recommendedName>
        <fullName evidence="2 5">Methionyl-tRNA formyltransferase</fullName>
        <ecNumber evidence="2 5">2.1.2.9</ecNumber>
    </recommendedName>
</protein>
<proteinExistence type="inferred from homology"/>
<evidence type="ECO:0000259" key="7">
    <source>
        <dbReference type="Pfam" id="PF02911"/>
    </source>
</evidence>
<dbReference type="PANTHER" id="PTHR11138">
    <property type="entry name" value="METHIONYL-TRNA FORMYLTRANSFERASE"/>
    <property type="match status" value="1"/>
</dbReference>
<dbReference type="InterPro" id="IPR041711">
    <property type="entry name" value="Met-tRNA-FMT_N"/>
</dbReference>
<dbReference type="SUPFAM" id="SSF50486">
    <property type="entry name" value="FMT C-terminal domain-like"/>
    <property type="match status" value="1"/>
</dbReference>
<comment type="function">
    <text evidence="5">Attaches a formyl group to the free amino group of methionyl-tRNA(fMet). The formyl group appears to play a dual role in the initiator identity of N-formylmethionyl-tRNA by promoting its recognition by IF2 and preventing the misappropriation of this tRNA by the elongation apparatus.</text>
</comment>
<comment type="catalytic activity">
    <reaction evidence="5">
        <text>L-methionyl-tRNA(fMet) + (6R)-10-formyltetrahydrofolate = N-formyl-L-methionyl-tRNA(fMet) + (6S)-5,6,7,8-tetrahydrofolate + H(+)</text>
        <dbReference type="Rhea" id="RHEA:24380"/>
        <dbReference type="Rhea" id="RHEA-COMP:9952"/>
        <dbReference type="Rhea" id="RHEA-COMP:9953"/>
        <dbReference type="ChEBI" id="CHEBI:15378"/>
        <dbReference type="ChEBI" id="CHEBI:57453"/>
        <dbReference type="ChEBI" id="CHEBI:78530"/>
        <dbReference type="ChEBI" id="CHEBI:78844"/>
        <dbReference type="ChEBI" id="CHEBI:195366"/>
        <dbReference type="EC" id="2.1.2.9"/>
    </reaction>
</comment>
<dbReference type="EC" id="2.1.2.9" evidence="2 5"/>
<evidence type="ECO:0000259" key="6">
    <source>
        <dbReference type="Pfam" id="PF00551"/>
    </source>
</evidence>
<dbReference type="InterPro" id="IPR036477">
    <property type="entry name" value="Formyl_transf_N_sf"/>
</dbReference>
<dbReference type="Pfam" id="PF02911">
    <property type="entry name" value="Formyl_trans_C"/>
    <property type="match status" value="1"/>
</dbReference>
<gene>
    <name evidence="5" type="primary">fmt</name>
    <name evidence="8" type="ORF">A2975_01480</name>
</gene>
<accession>A0A1F8C4V3</accession>
<dbReference type="EMBL" id="MGHL01000001">
    <property type="protein sequence ID" value="OGM70929.1"/>
    <property type="molecule type" value="Genomic_DNA"/>
</dbReference>
<dbReference type="Proteomes" id="UP000178429">
    <property type="component" value="Unassembled WGS sequence"/>
</dbReference>
<sequence length="284" mass="31889">MKIIFFGTPDYVVPIAEALRTGFSRKDADGLRSVVTQAPKLVGRKQERQHSPIDDWSYKYKIRAIFNLDSVPEADLGIVAAYGKIIPQSVIDKFKYGILNIHPSLLPRYRGASPVQTAIAAGETVTGVTIIKMDSEVDHGPIISSFTEKILPNDTTGSLRTRLFERSAQFLVDLIPSYINGKITPKPQDESQATFTKILNKEDGFIDLTSHQSPTTVHNFVRAMDPWPGAWTKTKIKNEELRIKILKAHLKDKELILDQVQLEGRNPVSWEQFKAGHLDHKFVG</sequence>
<evidence type="ECO:0000256" key="4">
    <source>
        <dbReference type="ARBA" id="ARBA00022917"/>
    </source>
</evidence>
<dbReference type="CDD" id="cd08704">
    <property type="entry name" value="Met_tRNA_FMT_C"/>
    <property type="match status" value="1"/>
</dbReference>
<feature type="domain" description="Formyl transferase N-terminal" evidence="6">
    <location>
        <begin position="1"/>
        <end position="173"/>
    </location>
</feature>
<dbReference type="HAMAP" id="MF_00182">
    <property type="entry name" value="Formyl_trans"/>
    <property type="match status" value="1"/>
</dbReference>
<dbReference type="Gene3D" id="3.40.50.12230">
    <property type="match status" value="1"/>
</dbReference>
<dbReference type="CDD" id="cd08646">
    <property type="entry name" value="FMT_core_Met-tRNA-FMT_N"/>
    <property type="match status" value="1"/>
</dbReference>
<feature type="binding site" evidence="5">
    <location>
        <begin position="104"/>
        <end position="107"/>
    </location>
    <ligand>
        <name>(6S)-5,6,7,8-tetrahydrofolate</name>
        <dbReference type="ChEBI" id="CHEBI:57453"/>
    </ligand>
</feature>
<dbReference type="InterPro" id="IPR011034">
    <property type="entry name" value="Formyl_transferase-like_C_sf"/>
</dbReference>
<dbReference type="GO" id="GO:0004479">
    <property type="term" value="F:methionyl-tRNA formyltransferase activity"/>
    <property type="evidence" value="ECO:0007669"/>
    <property type="project" value="UniProtKB-UniRule"/>
</dbReference>
<evidence type="ECO:0000256" key="5">
    <source>
        <dbReference type="HAMAP-Rule" id="MF_00182"/>
    </source>
</evidence>
<keyword evidence="3 5" id="KW-0808">Transferase</keyword>
<dbReference type="SUPFAM" id="SSF53328">
    <property type="entry name" value="Formyltransferase"/>
    <property type="match status" value="1"/>
</dbReference>
<dbReference type="InterPro" id="IPR002376">
    <property type="entry name" value="Formyl_transf_N"/>
</dbReference>
<dbReference type="Pfam" id="PF00551">
    <property type="entry name" value="Formyl_trans_N"/>
    <property type="match status" value="1"/>
</dbReference>
<evidence type="ECO:0000256" key="2">
    <source>
        <dbReference type="ARBA" id="ARBA00012261"/>
    </source>
</evidence>
<evidence type="ECO:0000256" key="3">
    <source>
        <dbReference type="ARBA" id="ARBA00022679"/>
    </source>
</evidence>
<feature type="domain" description="Formyl transferase C-terminal" evidence="7">
    <location>
        <begin position="199"/>
        <end position="253"/>
    </location>
</feature>
<dbReference type="PANTHER" id="PTHR11138:SF5">
    <property type="entry name" value="METHIONYL-TRNA FORMYLTRANSFERASE, MITOCHONDRIAL"/>
    <property type="match status" value="1"/>
</dbReference>
<dbReference type="STRING" id="1802525.A2975_01480"/>
<keyword evidence="4 5" id="KW-0648">Protein biosynthesis</keyword>
<comment type="caution">
    <text evidence="8">The sequence shown here is derived from an EMBL/GenBank/DDBJ whole genome shotgun (WGS) entry which is preliminary data.</text>
</comment>
<evidence type="ECO:0000313" key="8">
    <source>
        <dbReference type="EMBL" id="OGM70929.1"/>
    </source>
</evidence>
<evidence type="ECO:0000256" key="1">
    <source>
        <dbReference type="ARBA" id="ARBA00010699"/>
    </source>
</evidence>
<dbReference type="InterPro" id="IPR044135">
    <property type="entry name" value="Met-tRNA-FMT_C"/>
</dbReference>
<organism evidence="8 9">
    <name type="scientific">Candidatus Woesebacteria bacterium RIFCSPLOWO2_01_FULL_44_14</name>
    <dbReference type="NCBI Taxonomy" id="1802525"/>
    <lineage>
        <taxon>Bacteria</taxon>
        <taxon>Candidatus Woeseibacteriota</taxon>
    </lineage>
</organism>
<dbReference type="InterPro" id="IPR005793">
    <property type="entry name" value="Formyl_trans_C"/>
</dbReference>
<comment type="similarity">
    <text evidence="1 5">Belongs to the Fmt family.</text>
</comment>
<evidence type="ECO:0000313" key="9">
    <source>
        <dbReference type="Proteomes" id="UP000178429"/>
    </source>
</evidence>
<dbReference type="GO" id="GO:0005829">
    <property type="term" value="C:cytosol"/>
    <property type="evidence" value="ECO:0007669"/>
    <property type="project" value="TreeGrafter"/>
</dbReference>
<dbReference type="InterPro" id="IPR005794">
    <property type="entry name" value="Fmt"/>
</dbReference>
<dbReference type="AlphaFoldDB" id="A0A1F8C4V3"/>
<reference evidence="8 9" key="1">
    <citation type="journal article" date="2016" name="Nat. Commun.">
        <title>Thousands of microbial genomes shed light on interconnected biogeochemical processes in an aquifer system.</title>
        <authorList>
            <person name="Anantharaman K."/>
            <person name="Brown C.T."/>
            <person name="Hug L.A."/>
            <person name="Sharon I."/>
            <person name="Castelle C.J."/>
            <person name="Probst A.J."/>
            <person name="Thomas B.C."/>
            <person name="Singh A."/>
            <person name="Wilkins M.J."/>
            <person name="Karaoz U."/>
            <person name="Brodie E.L."/>
            <person name="Williams K.H."/>
            <person name="Hubbard S.S."/>
            <person name="Banfield J.F."/>
        </authorList>
    </citation>
    <scope>NUCLEOTIDE SEQUENCE [LARGE SCALE GENOMIC DNA]</scope>
</reference>